<dbReference type="OrthoDB" id="306388at2"/>
<evidence type="ECO:0000313" key="13">
    <source>
        <dbReference type="Proteomes" id="UP000240042"/>
    </source>
</evidence>
<evidence type="ECO:0000256" key="1">
    <source>
        <dbReference type="ARBA" id="ARBA00005194"/>
    </source>
</evidence>
<evidence type="ECO:0000256" key="4">
    <source>
        <dbReference type="ARBA" id="ARBA00022832"/>
    </source>
</evidence>
<keyword evidence="3 8" id="KW-0444">Lipid biosynthesis</keyword>
<protein>
    <recommendedName>
        <fullName evidence="8">Enoyl-[acyl-carrier-protein] reductase [NADH]</fullName>
        <ecNumber evidence="8">1.3.1.9</ecNumber>
    </recommendedName>
</protein>
<dbReference type="PANTHER" id="PTHR43159:SF2">
    <property type="entry name" value="ENOYL-[ACYL-CARRIER-PROTEIN] REDUCTASE [NADH], CHLOROPLASTIC"/>
    <property type="match status" value="1"/>
</dbReference>
<dbReference type="InterPro" id="IPR002347">
    <property type="entry name" value="SDR_fam"/>
</dbReference>
<evidence type="ECO:0000256" key="8">
    <source>
        <dbReference type="PIRNR" id="PIRNR000094"/>
    </source>
</evidence>
<dbReference type="SUPFAM" id="SSF51735">
    <property type="entry name" value="NAD(P)-binding Rossmann-fold domains"/>
    <property type="match status" value="1"/>
</dbReference>
<dbReference type="InterPro" id="IPR014358">
    <property type="entry name" value="Enoyl-ACP_Rdtase_NADH"/>
</dbReference>
<dbReference type="PIRSF" id="PIRSF000094">
    <property type="entry name" value="Enoyl-ACP_rdct"/>
    <property type="match status" value="1"/>
</dbReference>
<dbReference type="STRING" id="34097.SAMN02745150_01154"/>
<organism evidence="12 13">
    <name type="scientific">Brevinema andersonii</name>
    <dbReference type="NCBI Taxonomy" id="34097"/>
    <lineage>
        <taxon>Bacteria</taxon>
        <taxon>Pseudomonadati</taxon>
        <taxon>Spirochaetota</taxon>
        <taxon>Spirochaetia</taxon>
        <taxon>Brevinematales</taxon>
        <taxon>Brevinemataceae</taxon>
        <taxon>Brevinema</taxon>
    </lineage>
</organism>
<keyword evidence="4" id="KW-0276">Fatty acid metabolism</keyword>
<proteinExistence type="inferred from homology"/>
<feature type="binding site" evidence="10">
    <location>
        <position position="94"/>
    </location>
    <ligand>
        <name>substrate</name>
    </ligand>
</feature>
<name>A0A1I1EQ93_BREAD</name>
<dbReference type="Pfam" id="PF13561">
    <property type="entry name" value="adh_short_C2"/>
    <property type="match status" value="1"/>
</dbReference>
<evidence type="ECO:0000256" key="11">
    <source>
        <dbReference type="PIRSR" id="PIRSR000094-3"/>
    </source>
</evidence>
<evidence type="ECO:0000256" key="3">
    <source>
        <dbReference type="ARBA" id="ARBA00022516"/>
    </source>
</evidence>
<comment type="catalytic activity">
    <reaction evidence="8">
        <text>a 2,3-saturated acyl-[ACP] + NAD(+) = a (2E)-enoyl-[ACP] + NADH + H(+)</text>
        <dbReference type="Rhea" id="RHEA:10240"/>
        <dbReference type="Rhea" id="RHEA-COMP:9925"/>
        <dbReference type="Rhea" id="RHEA-COMP:9926"/>
        <dbReference type="ChEBI" id="CHEBI:15378"/>
        <dbReference type="ChEBI" id="CHEBI:57540"/>
        <dbReference type="ChEBI" id="CHEBI:57945"/>
        <dbReference type="ChEBI" id="CHEBI:78784"/>
        <dbReference type="ChEBI" id="CHEBI:78785"/>
        <dbReference type="EC" id="1.3.1.9"/>
    </reaction>
</comment>
<gene>
    <name evidence="12" type="ORF">SAMN02745150_01154</name>
</gene>
<keyword evidence="7 8" id="KW-0275">Fatty acid biosynthesis</keyword>
<evidence type="ECO:0000313" key="12">
    <source>
        <dbReference type="EMBL" id="SFB87678.1"/>
    </source>
</evidence>
<dbReference type="GO" id="GO:0004318">
    <property type="term" value="F:enoyl-[acyl-carrier-protein] reductase (NADH) activity"/>
    <property type="evidence" value="ECO:0007669"/>
    <property type="project" value="UniProtKB-EC"/>
</dbReference>
<comment type="pathway">
    <text evidence="1">Lipid metabolism; fatty acid biosynthesis.</text>
</comment>
<evidence type="ECO:0000256" key="2">
    <source>
        <dbReference type="ARBA" id="ARBA00009233"/>
    </source>
</evidence>
<feature type="active site" description="Proton acceptor" evidence="9">
    <location>
        <position position="156"/>
    </location>
</feature>
<keyword evidence="13" id="KW-1185">Reference proteome</keyword>
<dbReference type="PANTHER" id="PTHR43159">
    <property type="entry name" value="ENOYL-[ACYL-CARRIER-PROTEIN] REDUCTASE"/>
    <property type="match status" value="1"/>
</dbReference>
<feature type="binding site" evidence="11">
    <location>
        <begin position="192"/>
        <end position="196"/>
    </location>
    <ligand>
        <name>NAD(+)</name>
        <dbReference type="ChEBI" id="CHEBI:57540"/>
    </ligand>
</feature>
<evidence type="ECO:0000256" key="5">
    <source>
        <dbReference type="ARBA" id="ARBA00023002"/>
    </source>
</evidence>
<feature type="binding site" evidence="11">
    <location>
        <position position="39"/>
    </location>
    <ligand>
        <name>NAD(+)</name>
        <dbReference type="ChEBI" id="CHEBI:57540"/>
    </ligand>
</feature>
<dbReference type="AlphaFoldDB" id="A0A1I1EQ93"/>
<feature type="binding site" evidence="11">
    <location>
        <position position="163"/>
    </location>
    <ligand>
        <name>NAD(+)</name>
        <dbReference type="ChEBI" id="CHEBI:57540"/>
    </ligand>
</feature>
<dbReference type="EC" id="1.3.1.9" evidence="8"/>
<sequence length="261" mass="28270">MLLKGKIALVTGVANDRSIAYAIAKQYREQGAIVILSYQGEKLKERVQSIAQDLGIEHIFEVDATDQTQVKNMFEEINKKYNGLDIIIHSIAFARKEELQGGISESSEEGFLLAQQISAYTLISLARYGAPLMEKRGGGSISALTYIGSTRAMPNYNAMGVAKASLEAIVRYLALELGHKNIRVNSISPGPINTLAARGITGFKDMYKGALDSQLIKRNISPEDVAGTAVFLASDLSTMVTGMIIFVDGGFHCGTSFNLEP</sequence>
<comment type="similarity">
    <text evidence="2 8">Belongs to the short-chain dehydrogenases/reductases (SDR) family. FabI subfamily.</text>
</comment>
<keyword evidence="8 11" id="KW-0520">NAD</keyword>
<dbReference type="EMBL" id="FOKY01000014">
    <property type="protein sequence ID" value="SFB87678.1"/>
    <property type="molecule type" value="Genomic_DNA"/>
</dbReference>
<evidence type="ECO:0000256" key="10">
    <source>
        <dbReference type="PIRSR" id="PIRSR000094-2"/>
    </source>
</evidence>
<evidence type="ECO:0000256" key="9">
    <source>
        <dbReference type="PIRSR" id="PIRSR000094-1"/>
    </source>
</evidence>
<evidence type="ECO:0000256" key="6">
    <source>
        <dbReference type="ARBA" id="ARBA00023098"/>
    </source>
</evidence>
<dbReference type="Gene3D" id="3.40.50.720">
    <property type="entry name" value="NAD(P)-binding Rossmann-like Domain"/>
    <property type="match status" value="1"/>
</dbReference>
<feature type="active site" description="Proton acceptor" evidence="9">
    <location>
        <position position="146"/>
    </location>
</feature>
<keyword evidence="5 8" id="KW-0560">Oxidoreductase</keyword>
<dbReference type="PRINTS" id="PR00081">
    <property type="entry name" value="GDHRDH"/>
</dbReference>
<dbReference type="InterPro" id="IPR036291">
    <property type="entry name" value="NAD(P)-bd_dom_sf"/>
</dbReference>
<feature type="binding site" evidence="11">
    <location>
        <begin position="18"/>
        <end position="19"/>
    </location>
    <ligand>
        <name>NAD(+)</name>
        <dbReference type="ChEBI" id="CHEBI:57540"/>
    </ligand>
</feature>
<accession>A0A1I1EQ93</accession>
<dbReference type="GO" id="GO:0006633">
    <property type="term" value="P:fatty acid biosynthetic process"/>
    <property type="evidence" value="ECO:0007669"/>
    <property type="project" value="UniProtKB-KW"/>
</dbReference>
<dbReference type="CDD" id="cd05372">
    <property type="entry name" value="ENR_SDR"/>
    <property type="match status" value="1"/>
</dbReference>
<dbReference type="Proteomes" id="UP000240042">
    <property type="component" value="Unassembled WGS sequence"/>
</dbReference>
<keyword evidence="6" id="KW-0443">Lipid metabolism</keyword>
<evidence type="ECO:0000256" key="7">
    <source>
        <dbReference type="ARBA" id="ARBA00023160"/>
    </source>
</evidence>
<dbReference type="RefSeq" id="WP_092319560.1">
    <property type="nucleotide sequence ID" value="NZ_FOKY01000014.1"/>
</dbReference>
<feature type="binding site" evidence="11">
    <location>
        <position position="91"/>
    </location>
    <ligand>
        <name>NAD(+)</name>
        <dbReference type="ChEBI" id="CHEBI:57540"/>
    </ligand>
</feature>
<feature type="binding site" evidence="11">
    <location>
        <position position="12"/>
    </location>
    <ligand>
        <name>NAD(+)</name>
        <dbReference type="ChEBI" id="CHEBI:57540"/>
    </ligand>
</feature>
<reference evidence="13" key="1">
    <citation type="submission" date="2016-10" db="EMBL/GenBank/DDBJ databases">
        <authorList>
            <person name="Varghese N."/>
            <person name="Submissions S."/>
        </authorList>
    </citation>
    <scope>NUCLEOTIDE SEQUENCE [LARGE SCALE GENOMIC DNA]</scope>
    <source>
        <strain evidence="13">ATCC 43811</strain>
    </source>
</reference>